<evidence type="ECO:0000313" key="3">
    <source>
        <dbReference type="Proteomes" id="UP001501791"/>
    </source>
</evidence>
<feature type="region of interest" description="Disordered" evidence="1">
    <location>
        <begin position="1"/>
        <end position="43"/>
    </location>
</feature>
<organism evidence="2 3">
    <name type="scientific">Brevibacterium picturae</name>
    <dbReference type="NCBI Taxonomy" id="260553"/>
    <lineage>
        <taxon>Bacteria</taxon>
        <taxon>Bacillati</taxon>
        <taxon>Actinomycetota</taxon>
        <taxon>Actinomycetes</taxon>
        <taxon>Micrococcales</taxon>
        <taxon>Brevibacteriaceae</taxon>
        <taxon>Brevibacterium</taxon>
    </lineage>
</organism>
<dbReference type="EMBL" id="BAAALY010000016">
    <property type="protein sequence ID" value="GAA1556119.1"/>
    <property type="molecule type" value="Genomic_DNA"/>
</dbReference>
<gene>
    <name evidence="2" type="ORF">GCM10009691_32960</name>
</gene>
<protein>
    <submittedName>
        <fullName evidence="2">Uncharacterized protein</fullName>
    </submittedName>
</protein>
<evidence type="ECO:0000313" key="2">
    <source>
        <dbReference type="EMBL" id="GAA1556119.1"/>
    </source>
</evidence>
<sequence length="116" mass="12323">MDQDLRGDAGDVDAGSPDHGIRLLDDGDALAGSGHGPGQGLSTLAPANDEEVYVLVRIDVVIVLGHDRSFPADDALVVSLLRSGQPQMSPRLVDVRAIELGFPRVEFIVKLAFHGR</sequence>
<evidence type="ECO:0000256" key="1">
    <source>
        <dbReference type="SAM" id="MobiDB-lite"/>
    </source>
</evidence>
<keyword evidence="3" id="KW-1185">Reference proteome</keyword>
<comment type="caution">
    <text evidence="2">The sequence shown here is derived from an EMBL/GenBank/DDBJ whole genome shotgun (WGS) entry which is preliminary data.</text>
</comment>
<name>A0ABN2CDY3_9MICO</name>
<reference evidence="2 3" key="1">
    <citation type="journal article" date="2019" name="Int. J. Syst. Evol. Microbiol.">
        <title>The Global Catalogue of Microorganisms (GCM) 10K type strain sequencing project: providing services to taxonomists for standard genome sequencing and annotation.</title>
        <authorList>
            <consortium name="The Broad Institute Genomics Platform"/>
            <consortium name="The Broad Institute Genome Sequencing Center for Infectious Disease"/>
            <person name="Wu L."/>
            <person name="Ma J."/>
        </authorList>
    </citation>
    <scope>NUCLEOTIDE SEQUENCE [LARGE SCALE GENOMIC DNA]</scope>
    <source>
        <strain evidence="2 3">JCM 13319</strain>
    </source>
</reference>
<proteinExistence type="predicted"/>
<dbReference type="Proteomes" id="UP001501791">
    <property type="component" value="Unassembled WGS sequence"/>
</dbReference>
<accession>A0ABN2CDY3</accession>